<gene>
    <name evidence="7" type="ORF">D8780_07445</name>
</gene>
<dbReference type="Proteomes" id="UP000281094">
    <property type="component" value="Unassembled WGS sequence"/>
</dbReference>
<dbReference type="InterPro" id="IPR000620">
    <property type="entry name" value="EamA_dom"/>
</dbReference>
<feature type="transmembrane region" description="Helical" evidence="5">
    <location>
        <begin position="88"/>
        <end position="108"/>
    </location>
</feature>
<organism evidence="7 8">
    <name type="scientific">Notoacmeibacter ruber</name>
    <dbReference type="NCBI Taxonomy" id="2670375"/>
    <lineage>
        <taxon>Bacteria</taxon>
        <taxon>Pseudomonadati</taxon>
        <taxon>Pseudomonadota</taxon>
        <taxon>Alphaproteobacteria</taxon>
        <taxon>Hyphomicrobiales</taxon>
        <taxon>Notoacmeibacteraceae</taxon>
        <taxon>Notoacmeibacter</taxon>
    </lineage>
</organism>
<dbReference type="PANTHER" id="PTHR32322">
    <property type="entry name" value="INNER MEMBRANE TRANSPORTER"/>
    <property type="match status" value="1"/>
</dbReference>
<reference evidence="7 8" key="1">
    <citation type="submission" date="2018-10" db="EMBL/GenBank/DDBJ databases">
        <title>Notoacmeibacter sp. M2BS9Y-3-1, whole genome shotgun sequence.</title>
        <authorList>
            <person name="Tuo L."/>
        </authorList>
    </citation>
    <scope>NUCLEOTIDE SEQUENCE [LARGE SCALE GENOMIC DNA]</scope>
    <source>
        <strain evidence="7 8">M2BS9Y-3-1</strain>
    </source>
</reference>
<dbReference type="RefSeq" id="WP_121645031.1">
    <property type="nucleotide sequence ID" value="NZ_RCWN01000001.1"/>
</dbReference>
<dbReference type="SUPFAM" id="SSF103481">
    <property type="entry name" value="Multidrug resistance efflux transporter EmrE"/>
    <property type="match status" value="2"/>
</dbReference>
<name>A0A3L7JBQ5_9HYPH</name>
<keyword evidence="2 5" id="KW-0812">Transmembrane</keyword>
<feature type="transmembrane region" description="Helical" evidence="5">
    <location>
        <begin position="210"/>
        <end position="228"/>
    </location>
</feature>
<evidence type="ECO:0000256" key="3">
    <source>
        <dbReference type="ARBA" id="ARBA00022989"/>
    </source>
</evidence>
<feature type="domain" description="EamA" evidence="6">
    <location>
        <begin position="6"/>
        <end position="130"/>
    </location>
</feature>
<dbReference type="PANTHER" id="PTHR32322:SF9">
    <property type="entry name" value="AMINO-ACID METABOLITE EFFLUX PUMP-RELATED"/>
    <property type="match status" value="1"/>
</dbReference>
<feature type="transmembrane region" description="Helical" evidence="5">
    <location>
        <begin position="33"/>
        <end position="53"/>
    </location>
</feature>
<feature type="transmembrane region" description="Helical" evidence="5">
    <location>
        <begin position="7"/>
        <end position="27"/>
    </location>
</feature>
<keyword evidence="8" id="KW-1185">Reference proteome</keyword>
<evidence type="ECO:0000313" key="8">
    <source>
        <dbReference type="Proteomes" id="UP000281094"/>
    </source>
</evidence>
<evidence type="ECO:0000256" key="1">
    <source>
        <dbReference type="ARBA" id="ARBA00004141"/>
    </source>
</evidence>
<dbReference type="InterPro" id="IPR050638">
    <property type="entry name" value="AA-Vitamin_Transporters"/>
</dbReference>
<evidence type="ECO:0000259" key="6">
    <source>
        <dbReference type="Pfam" id="PF00892"/>
    </source>
</evidence>
<dbReference type="InterPro" id="IPR037185">
    <property type="entry name" value="EmrE-like"/>
</dbReference>
<evidence type="ECO:0000256" key="5">
    <source>
        <dbReference type="SAM" id="Phobius"/>
    </source>
</evidence>
<feature type="transmembrane region" description="Helical" evidence="5">
    <location>
        <begin position="171"/>
        <end position="190"/>
    </location>
</feature>
<comment type="caution">
    <text evidence="7">The sequence shown here is derived from an EMBL/GenBank/DDBJ whole genome shotgun (WGS) entry which is preliminary data.</text>
</comment>
<keyword evidence="4 5" id="KW-0472">Membrane</keyword>
<evidence type="ECO:0000256" key="2">
    <source>
        <dbReference type="ARBA" id="ARBA00022692"/>
    </source>
</evidence>
<feature type="transmembrane region" description="Helical" evidence="5">
    <location>
        <begin position="262"/>
        <end position="281"/>
    </location>
</feature>
<evidence type="ECO:0000256" key="4">
    <source>
        <dbReference type="ARBA" id="ARBA00023136"/>
    </source>
</evidence>
<dbReference type="GO" id="GO:0016020">
    <property type="term" value="C:membrane"/>
    <property type="evidence" value="ECO:0007669"/>
    <property type="project" value="UniProtKB-SubCell"/>
</dbReference>
<accession>A0A3L7JBQ5</accession>
<proteinExistence type="predicted"/>
<dbReference type="AlphaFoldDB" id="A0A3L7JBQ5"/>
<keyword evidence="3 5" id="KW-1133">Transmembrane helix</keyword>
<feature type="transmembrane region" description="Helical" evidence="5">
    <location>
        <begin position="60"/>
        <end position="82"/>
    </location>
</feature>
<evidence type="ECO:0000313" key="7">
    <source>
        <dbReference type="EMBL" id="RLQ88066.1"/>
    </source>
</evidence>
<protein>
    <submittedName>
        <fullName evidence="7">O-acetylserine/cysteine exporter</fullName>
    </submittedName>
</protein>
<feature type="transmembrane region" description="Helical" evidence="5">
    <location>
        <begin position="240"/>
        <end position="256"/>
    </location>
</feature>
<comment type="subcellular location">
    <subcellularLocation>
        <location evidence="1">Membrane</location>
        <topology evidence="1">Multi-pass membrane protein</topology>
    </subcellularLocation>
</comment>
<feature type="transmembrane region" description="Helical" evidence="5">
    <location>
        <begin position="140"/>
        <end position="159"/>
    </location>
</feature>
<feature type="domain" description="EamA" evidence="6">
    <location>
        <begin position="144"/>
        <end position="279"/>
    </location>
</feature>
<sequence length="296" mass="31410">MPIRHIALAISVAAIYGLAFVAIRIGVEEIPPLLLTGYRYIFAAIPLVLFVPLPKIPWRWLIAFGLMQGAVMFGLLFMSIAAGLPAGLASVVVQMQVFFTIAFSAMLMSEKISPMQALGALTAFAGIFAIGVGRASVAPLLPFALCLASAAAWGVANMIAKAMPNTEPLPFVAWSSLVVPIPLFAVSAMVEGTTFGLPAHMPSWPVIGSIAFLAWPTTVYAFTAWVFLLRAHSAARVTPFALLIPVFGLSGGAIAFGERLQMLSIIGICLIFAGLAVNVFGEATHRRLRLIFGRPG</sequence>
<dbReference type="Pfam" id="PF00892">
    <property type="entry name" value="EamA"/>
    <property type="match status" value="2"/>
</dbReference>
<feature type="transmembrane region" description="Helical" evidence="5">
    <location>
        <begin position="115"/>
        <end position="134"/>
    </location>
</feature>
<dbReference type="EMBL" id="RCWN01000001">
    <property type="protein sequence ID" value="RLQ88066.1"/>
    <property type="molecule type" value="Genomic_DNA"/>
</dbReference>